<proteinExistence type="predicted"/>
<gene>
    <name evidence="1" type="ORF">RCL2_002035800</name>
</gene>
<evidence type="ECO:0000313" key="1">
    <source>
        <dbReference type="EMBL" id="GES93612.1"/>
    </source>
</evidence>
<comment type="caution">
    <text evidence="1">The sequence shown here is derived from an EMBL/GenBank/DDBJ whole genome shotgun (WGS) entry which is preliminary data.</text>
</comment>
<sequence length="79" mass="8899">MKVIRDLEIGRSTVSPNISLSSCSWIIVSDHTEHEYYIWNTFIKIFLSGEQIRTVLASESCGFSPSAMYHTFGTPITVV</sequence>
<dbReference type="PROSITE" id="PS51257">
    <property type="entry name" value="PROKAR_LIPOPROTEIN"/>
    <property type="match status" value="1"/>
</dbReference>
<name>A0A8H3LRN4_9GLOM</name>
<organism evidence="1 2">
    <name type="scientific">Rhizophagus clarus</name>
    <dbReference type="NCBI Taxonomy" id="94130"/>
    <lineage>
        <taxon>Eukaryota</taxon>
        <taxon>Fungi</taxon>
        <taxon>Fungi incertae sedis</taxon>
        <taxon>Mucoromycota</taxon>
        <taxon>Glomeromycotina</taxon>
        <taxon>Glomeromycetes</taxon>
        <taxon>Glomerales</taxon>
        <taxon>Glomeraceae</taxon>
        <taxon>Rhizophagus</taxon>
    </lineage>
</organism>
<evidence type="ECO:0000313" key="2">
    <source>
        <dbReference type="Proteomes" id="UP000615446"/>
    </source>
</evidence>
<dbReference type="Proteomes" id="UP000615446">
    <property type="component" value="Unassembled WGS sequence"/>
</dbReference>
<dbReference type="AlphaFoldDB" id="A0A8H3LRN4"/>
<reference evidence="1" key="1">
    <citation type="submission" date="2019-10" db="EMBL/GenBank/DDBJ databases">
        <title>Conservation and host-specific expression of non-tandemly repeated heterogenous ribosome RNA gene in arbuscular mycorrhizal fungi.</title>
        <authorList>
            <person name="Maeda T."/>
            <person name="Kobayashi Y."/>
            <person name="Nakagawa T."/>
            <person name="Ezawa T."/>
            <person name="Yamaguchi K."/>
            <person name="Bino T."/>
            <person name="Nishimoto Y."/>
            <person name="Shigenobu S."/>
            <person name="Kawaguchi M."/>
        </authorList>
    </citation>
    <scope>NUCLEOTIDE SEQUENCE</scope>
    <source>
        <strain evidence="1">HR1</strain>
    </source>
</reference>
<accession>A0A8H3LRN4</accession>
<dbReference type="EMBL" id="BLAL01000228">
    <property type="protein sequence ID" value="GES93612.1"/>
    <property type="molecule type" value="Genomic_DNA"/>
</dbReference>
<protein>
    <submittedName>
        <fullName evidence="1">Uncharacterized protein</fullName>
    </submittedName>
</protein>